<dbReference type="RefSeq" id="WP_344238915.1">
    <property type="nucleotide sequence ID" value="NZ_BAAAHH010000005.1"/>
</dbReference>
<keyword evidence="4" id="KW-1185">Reference proteome</keyword>
<evidence type="ECO:0000256" key="2">
    <source>
        <dbReference type="SAM" id="SignalP"/>
    </source>
</evidence>
<feature type="chain" id="PRO_5045940478" evidence="2">
    <location>
        <begin position="29"/>
        <end position="179"/>
    </location>
</feature>
<organism evidence="3 4">
    <name type="scientific">Actinocorallia libanotica</name>
    <dbReference type="NCBI Taxonomy" id="46162"/>
    <lineage>
        <taxon>Bacteria</taxon>
        <taxon>Bacillati</taxon>
        <taxon>Actinomycetota</taxon>
        <taxon>Actinomycetes</taxon>
        <taxon>Streptosporangiales</taxon>
        <taxon>Thermomonosporaceae</taxon>
        <taxon>Actinocorallia</taxon>
    </lineage>
</organism>
<feature type="region of interest" description="Disordered" evidence="1">
    <location>
        <begin position="136"/>
        <end position="179"/>
    </location>
</feature>
<evidence type="ECO:0000313" key="3">
    <source>
        <dbReference type="EMBL" id="GAA0945293.1"/>
    </source>
</evidence>
<dbReference type="Proteomes" id="UP001500665">
    <property type="component" value="Unassembled WGS sequence"/>
</dbReference>
<feature type="signal peptide" evidence="2">
    <location>
        <begin position="1"/>
        <end position="28"/>
    </location>
</feature>
<feature type="compositionally biased region" description="Basic residues" evidence="1">
    <location>
        <begin position="151"/>
        <end position="166"/>
    </location>
</feature>
<reference evidence="3 4" key="1">
    <citation type="journal article" date="2019" name="Int. J. Syst. Evol. Microbiol.">
        <title>The Global Catalogue of Microorganisms (GCM) 10K type strain sequencing project: providing services to taxonomists for standard genome sequencing and annotation.</title>
        <authorList>
            <consortium name="The Broad Institute Genomics Platform"/>
            <consortium name="The Broad Institute Genome Sequencing Center for Infectious Disease"/>
            <person name="Wu L."/>
            <person name="Ma J."/>
        </authorList>
    </citation>
    <scope>NUCLEOTIDE SEQUENCE [LARGE SCALE GENOMIC DNA]</scope>
    <source>
        <strain evidence="3 4">JCM 10696</strain>
    </source>
</reference>
<sequence length="179" mass="20902">MRTSRRAGTVAGALTLALVGGSGAVAMADPGLGSREWVRICHRTSSLAHPYELLKVRRDSVQFTRHLQHRAYTDRHGFRDLVDGVDGRIRTLEDCPEWWDLQDRNFKPYKWHRHEQHNKQKKLKQNQGQDLHIYLYDKKKGEKKRHETYKPRKLKPSQKPKTRKLAPRGVRPKGIVRPS</sequence>
<proteinExistence type="predicted"/>
<feature type="compositionally biased region" description="Basic and acidic residues" evidence="1">
    <location>
        <begin position="136"/>
        <end position="150"/>
    </location>
</feature>
<comment type="caution">
    <text evidence="3">The sequence shown here is derived from an EMBL/GenBank/DDBJ whole genome shotgun (WGS) entry which is preliminary data.</text>
</comment>
<name>A0ABN1QNM0_9ACTN</name>
<protein>
    <submittedName>
        <fullName evidence="3">Uncharacterized protein</fullName>
    </submittedName>
</protein>
<keyword evidence="2" id="KW-0732">Signal</keyword>
<evidence type="ECO:0000313" key="4">
    <source>
        <dbReference type="Proteomes" id="UP001500665"/>
    </source>
</evidence>
<gene>
    <name evidence="3" type="ORF">GCM10009550_18910</name>
</gene>
<dbReference type="EMBL" id="BAAAHH010000005">
    <property type="protein sequence ID" value="GAA0945293.1"/>
    <property type="molecule type" value="Genomic_DNA"/>
</dbReference>
<evidence type="ECO:0000256" key="1">
    <source>
        <dbReference type="SAM" id="MobiDB-lite"/>
    </source>
</evidence>
<accession>A0ABN1QNM0</accession>